<dbReference type="GO" id="GO:0004170">
    <property type="term" value="F:dUTP diphosphatase activity"/>
    <property type="evidence" value="ECO:0007669"/>
    <property type="project" value="UniProtKB-EC"/>
</dbReference>
<dbReference type="GO" id="GO:0006226">
    <property type="term" value="P:dUMP biosynthetic process"/>
    <property type="evidence" value="ECO:0007669"/>
    <property type="project" value="InterPro"/>
</dbReference>
<dbReference type="NCBIfam" id="NF001862">
    <property type="entry name" value="PRK00601.1"/>
    <property type="match status" value="1"/>
</dbReference>
<dbReference type="InterPro" id="IPR036157">
    <property type="entry name" value="dUTPase-like_sf"/>
</dbReference>
<dbReference type="InterPro" id="IPR008181">
    <property type="entry name" value="dUTPase"/>
</dbReference>
<dbReference type="Gene3D" id="2.70.40.10">
    <property type="match status" value="1"/>
</dbReference>
<evidence type="ECO:0000313" key="7">
    <source>
        <dbReference type="EMBL" id="VYT14594.1"/>
    </source>
</evidence>
<protein>
    <recommendedName>
        <fullName evidence="2">dUTP diphosphatase</fullName>
        <ecNumber evidence="2">3.6.1.23</ecNumber>
    </recommendedName>
</protein>
<proteinExistence type="inferred from homology"/>
<comment type="similarity">
    <text evidence="1">Belongs to the dUTPase family.</text>
</comment>
<dbReference type="GO" id="GO:0046081">
    <property type="term" value="P:dUTP catabolic process"/>
    <property type="evidence" value="ECO:0007669"/>
    <property type="project" value="InterPro"/>
</dbReference>
<evidence type="ECO:0000259" key="6">
    <source>
        <dbReference type="Pfam" id="PF00692"/>
    </source>
</evidence>
<reference evidence="7" key="1">
    <citation type="submission" date="2019-11" db="EMBL/GenBank/DDBJ databases">
        <authorList>
            <person name="Feng L."/>
        </authorList>
    </citation>
    <scope>NUCLEOTIDE SEQUENCE</scope>
    <source>
        <strain evidence="7">AvaginalisLFYP127</strain>
    </source>
</reference>
<dbReference type="InterPro" id="IPR033704">
    <property type="entry name" value="dUTPase_trimeric"/>
</dbReference>
<dbReference type="NCBIfam" id="TIGR00576">
    <property type="entry name" value="dut"/>
    <property type="match status" value="1"/>
</dbReference>
<dbReference type="GO" id="GO:0000287">
    <property type="term" value="F:magnesium ion binding"/>
    <property type="evidence" value="ECO:0007669"/>
    <property type="project" value="InterPro"/>
</dbReference>
<dbReference type="AlphaFoldDB" id="A0A6N2U7N0"/>
<evidence type="ECO:0000256" key="4">
    <source>
        <dbReference type="ARBA" id="ARBA00023080"/>
    </source>
</evidence>
<organism evidence="7">
    <name type="scientific">Anaerococcus vaginalis</name>
    <dbReference type="NCBI Taxonomy" id="33037"/>
    <lineage>
        <taxon>Bacteria</taxon>
        <taxon>Bacillati</taxon>
        <taxon>Bacillota</taxon>
        <taxon>Tissierellia</taxon>
        <taxon>Tissierellales</taxon>
        <taxon>Peptoniphilaceae</taxon>
        <taxon>Anaerococcus</taxon>
    </lineage>
</organism>
<evidence type="ECO:0000256" key="2">
    <source>
        <dbReference type="ARBA" id="ARBA00012379"/>
    </source>
</evidence>
<evidence type="ECO:0000256" key="1">
    <source>
        <dbReference type="ARBA" id="ARBA00006581"/>
    </source>
</evidence>
<accession>A0A6N2U7N0</accession>
<name>A0A6N2U7N0_9FIRM</name>
<dbReference type="EC" id="3.6.1.23" evidence="2"/>
<gene>
    <name evidence="7" type="primary">dut</name>
    <name evidence="7" type="ORF">AVLFYP127_01022</name>
</gene>
<evidence type="ECO:0000256" key="3">
    <source>
        <dbReference type="ARBA" id="ARBA00022801"/>
    </source>
</evidence>
<comment type="catalytic activity">
    <reaction evidence="5">
        <text>dUTP + H2O = dUMP + diphosphate + H(+)</text>
        <dbReference type="Rhea" id="RHEA:10248"/>
        <dbReference type="ChEBI" id="CHEBI:15377"/>
        <dbReference type="ChEBI" id="CHEBI:15378"/>
        <dbReference type="ChEBI" id="CHEBI:33019"/>
        <dbReference type="ChEBI" id="CHEBI:61555"/>
        <dbReference type="ChEBI" id="CHEBI:246422"/>
        <dbReference type="EC" id="3.6.1.23"/>
    </reaction>
</comment>
<dbReference type="PANTHER" id="PTHR11241:SF0">
    <property type="entry name" value="DEOXYURIDINE 5'-TRIPHOSPHATE NUCLEOTIDOHYDROLASE"/>
    <property type="match status" value="1"/>
</dbReference>
<dbReference type="RefSeq" id="WP_019117671.1">
    <property type="nucleotide sequence ID" value="NZ_CACRSW010000029.1"/>
</dbReference>
<dbReference type="SUPFAM" id="SSF51283">
    <property type="entry name" value="dUTPase-like"/>
    <property type="match status" value="1"/>
</dbReference>
<keyword evidence="4" id="KW-0546">Nucleotide metabolism</keyword>
<dbReference type="InterPro" id="IPR029054">
    <property type="entry name" value="dUTPase-like"/>
</dbReference>
<evidence type="ECO:0000256" key="5">
    <source>
        <dbReference type="ARBA" id="ARBA00047686"/>
    </source>
</evidence>
<dbReference type="PANTHER" id="PTHR11241">
    <property type="entry name" value="DEOXYURIDINE 5'-TRIPHOSPHATE NUCLEOTIDOHYDROLASE"/>
    <property type="match status" value="1"/>
</dbReference>
<dbReference type="Pfam" id="PF00692">
    <property type="entry name" value="dUTPase"/>
    <property type="match status" value="1"/>
</dbReference>
<feature type="domain" description="dUTPase-like" evidence="6">
    <location>
        <begin position="13"/>
        <end position="143"/>
    </location>
</feature>
<dbReference type="EMBL" id="CACRSW010000029">
    <property type="protein sequence ID" value="VYT14594.1"/>
    <property type="molecule type" value="Genomic_DNA"/>
</dbReference>
<dbReference type="CDD" id="cd07557">
    <property type="entry name" value="trimeric_dUTPase"/>
    <property type="match status" value="1"/>
</dbReference>
<keyword evidence="3 7" id="KW-0378">Hydrolase</keyword>
<sequence>MTKKILKIKTNNILPEYKTFYSAGMDIYSSNEEEIIIKPGEVGKVPTDLKIEIPEGFFVAIYPRSSTGVKRQLMLANSTGIIDSDYRGEIKLFFYNFGKNEQVIKKNERLAQMVVQPYEKVEIQKVDDLCESERGEGGFGSTGK</sequence>